<dbReference type="PATRIC" id="fig|1276246.3.peg.936"/>
<accession>W6A8R2</accession>
<dbReference type="HOGENOM" id="CLU_042344_0_2_14"/>
<keyword evidence="4" id="KW-0641">Proline biosynthesis</keyword>
<dbReference type="GO" id="GO:0004735">
    <property type="term" value="F:pyrroline-5-carboxylate reductase activity"/>
    <property type="evidence" value="ECO:0007669"/>
    <property type="project" value="UniProtKB-UniRule"/>
</dbReference>
<dbReference type="Proteomes" id="UP000019267">
    <property type="component" value="Chromosome"/>
</dbReference>
<dbReference type="RefSeq" id="WP_025363504.1">
    <property type="nucleotide sequence ID" value="NZ_CP006681.1"/>
</dbReference>
<comment type="function">
    <text evidence="4">Catalyzes the reduction of 1-pyrroline-5-carboxylate (PCA) to L-proline.</text>
</comment>
<keyword evidence="2 4" id="KW-0521">NADP</keyword>
<feature type="domain" description="Pyrroline-5-carboxylate reductase dimerisation" evidence="7">
    <location>
        <begin position="163"/>
        <end position="265"/>
    </location>
</feature>
<dbReference type="GO" id="GO:0055129">
    <property type="term" value="P:L-proline biosynthetic process"/>
    <property type="evidence" value="ECO:0007669"/>
    <property type="project" value="UniProtKB-UniRule"/>
</dbReference>
<comment type="pathway">
    <text evidence="4">Amino-acid biosynthesis; L-proline biosynthesis; L-proline from L-glutamate 5-semialdehyde: step 1/1.</text>
</comment>
<dbReference type="PIRSF" id="PIRSF000193">
    <property type="entry name" value="Pyrrol-5-carb_rd"/>
    <property type="match status" value="1"/>
</dbReference>
<dbReference type="EMBL" id="CP006681">
    <property type="protein sequence ID" value="AHI53280.1"/>
    <property type="molecule type" value="Genomic_DNA"/>
</dbReference>
<dbReference type="InterPro" id="IPR008927">
    <property type="entry name" value="6-PGluconate_DH-like_C_sf"/>
</dbReference>
<dbReference type="InterPro" id="IPR036291">
    <property type="entry name" value="NAD(P)-bd_dom_sf"/>
</dbReference>
<dbReference type="SUPFAM" id="SSF51735">
    <property type="entry name" value="NAD(P)-binding Rossmann-fold domains"/>
    <property type="match status" value="1"/>
</dbReference>
<evidence type="ECO:0000256" key="4">
    <source>
        <dbReference type="HAMAP-Rule" id="MF_01925"/>
    </source>
</evidence>
<dbReference type="InterPro" id="IPR028939">
    <property type="entry name" value="P5C_Rdtase_cat_N"/>
</dbReference>
<dbReference type="SUPFAM" id="SSF48179">
    <property type="entry name" value="6-phosphogluconate dehydrogenase C-terminal domain-like"/>
    <property type="match status" value="1"/>
</dbReference>
<keyword evidence="4" id="KW-0028">Amino-acid biosynthesis</keyword>
<keyword evidence="3 4" id="KW-0560">Oxidoreductase</keyword>
<dbReference type="eggNOG" id="COG0345">
    <property type="taxonomic scope" value="Bacteria"/>
</dbReference>
<feature type="binding site" evidence="5">
    <location>
        <position position="55"/>
    </location>
    <ligand>
        <name>NADPH</name>
        <dbReference type="ChEBI" id="CHEBI:57783"/>
    </ligand>
</feature>
<name>W6A8R2_9MOLU</name>
<evidence type="ECO:0000313" key="9">
    <source>
        <dbReference type="Proteomes" id="UP000019267"/>
    </source>
</evidence>
<feature type="binding site" evidence="5">
    <location>
        <begin position="7"/>
        <end position="12"/>
    </location>
    <ligand>
        <name>NADP(+)</name>
        <dbReference type="ChEBI" id="CHEBI:58349"/>
    </ligand>
</feature>
<evidence type="ECO:0000256" key="3">
    <source>
        <dbReference type="ARBA" id="ARBA00023002"/>
    </source>
</evidence>
<dbReference type="EC" id="1.5.1.2" evidence="4"/>
<dbReference type="PANTHER" id="PTHR11645">
    <property type="entry name" value="PYRROLINE-5-CARBOXYLATE REDUCTASE"/>
    <property type="match status" value="1"/>
</dbReference>
<gene>
    <name evidence="4" type="primary">proC</name>
    <name evidence="8" type="ORF">SCULI_v1c09400</name>
</gene>
<dbReference type="OrthoDB" id="9805754at2"/>
<dbReference type="AlphaFoldDB" id="W6A8R2"/>
<dbReference type="Pfam" id="PF03807">
    <property type="entry name" value="F420_oxidored"/>
    <property type="match status" value="1"/>
</dbReference>
<dbReference type="Gene3D" id="1.10.3730.10">
    <property type="entry name" value="ProC C-terminal domain-like"/>
    <property type="match status" value="1"/>
</dbReference>
<reference evidence="8 9" key="1">
    <citation type="journal article" date="2014" name="Genome Biol. Evol.">
        <title>Molecular evolution of the substrate utilization strategies and putative virulence factors in mosquito-associated Spiroplasma species.</title>
        <authorList>
            <person name="Chang T.H."/>
            <person name="Lo W.S."/>
            <person name="Ku C."/>
            <person name="Chen L.L."/>
            <person name="Kuo C.H."/>
        </authorList>
    </citation>
    <scope>NUCLEOTIDE SEQUENCE [LARGE SCALE GENOMIC DNA]</scope>
    <source>
        <strain evidence="8">AES-1</strain>
    </source>
</reference>
<dbReference type="Gene3D" id="3.40.50.720">
    <property type="entry name" value="NAD(P)-binding Rossmann-like Domain"/>
    <property type="match status" value="1"/>
</dbReference>
<dbReference type="STRING" id="1276246.SCULI_v1c09400"/>
<dbReference type="PANTHER" id="PTHR11645:SF0">
    <property type="entry name" value="PYRROLINE-5-CARBOXYLATE REDUCTASE 3"/>
    <property type="match status" value="1"/>
</dbReference>
<dbReference type="InterPro" id="IPR000304">
    <property type="entry name" value="Pyrroline-COOH_reductase"/>
</dbReference>
<feature type="domain" description="Pyrroline-5-carboxylate reductase catalytic N-terminal" evidence="6">
    <location>
        <begin position="3"/>
        <end position="98"/>
    </location>
</feature>
<keyword evidence="9" id="KW-1185">Reference proteome</keyword>
<comment type="similarity">
    <text evidence="1 4">Belongs to the pyrroline-5-carboxylate reductase family.</text>
</comment>
<dbReference type="UniPathway" id="UPA00098">
    <property type="reaction ID" value="UER00361"/>
</dbReference>
<organism evidence="8 9">
    <name type="scientific">Spiroplasma culicicola AES-1</name>
    <dbReference type="NCBI Taxonomy" id="1276246"/>
    <lineage>
        <taxon>Bacteria</taxon>
        <taxon>Bacillati</taxon>
        <taxon>Mycoplasmatota</taxon>
        <taxon>Mollicutes</taxon>
        <taxon>Entomoplasmatales</taxon>
        <taxon>Spiroplasmataceae</taxon>
        <taxon>Spiroplasma</taxon>
    </lineage>
</organism>
<evidence type="ECO:0000256" key="1">
    <source>
        <dbReference type="ARBA" id="ARBA00005525"/>
    </source>
</evidence>
<evidence type="ECO:0000259" key="7">
    <source>
        <dbReference type="Pfam" id="PF14748"/>
    </source>
</evidence>
<evidence type="ECO:0000256" key="2">
    <source>
        <dbReference type="ARBA" id="ARBA00022857"/>
    </source>
</evidence>
<evidence type="ECO:0000259" key="6">
    <source>
        <dbReference type="Pfam" id="PF03807"/>
    </source>
</evidence>
<dbReference type="KEGG" id="scq:SCULI_v1c09400"/>
<comment type="subcellular location">
    <subcellularLocation>
        <location evidence="4">Cytoplasm</location>
    </subcellularLocation>
</comment>
<keyword evidence="4" id="KW-0963">Cytoplasm</keyword>
<evidence type="ECO:0000313" key="8">
    <source>
        <dbReference type="EMBL" id="AHI53280.1"/>
    </source>
</evidence>
<dbReference type="InterPro" id="IPR029036">
    <property type="entry name" value="P5CR_dimer"/>
</dbReference>
<dbReference type="GO" id="GO:0005737">
    <property type="term" value="C:cytoplasm"/>
    <property type="evidence" value="ECO:0007669"/>
    <property type="project" value="UniProtKB-SubCell"/>
</dbReference>
<dbReference type="HAMAP" id="MF_01925">
    <property type="entry name" value="P5C_reductase"/>
    <property type="match status" value="1"/>
</dbReference>
<proteinExistence type="inferred from homology"/>
<dbReference type="Pfam" id="PF14748">
    <property type="entry name" value="P5CR_dimer"/>
    <property type="match status" value="1"/>
</dbReference>
<comment type="catalytic activity">
    <reaction evidence="4">
        <text>L-proline + NADP(+) = (S)-1-pyrroline-5-carboxylate + NADPH + 2 H(+)</text>
        <dbReference type="Rhea" id="RHEA:14109"/>
        <dbReference type="ChEBI" id="CHEBI:15378"/>
        <dbReference type="ChEBI" id="CHEBI:17388"/>
        <dbReference type="ChEBI" id="CHEBI:57783"/>
        <dbReference type="ChEBI" id="CHEBI:58349"/>
        <dbReference type="ChEBI" id="CHEBI:60039"/>
        <dbReference type="EC" id="1.5.1.2"/>
    </reaction>
</comment>
<comment type="catalytic activity">
    <reaction evidence="4">
        <text>L-proline + NAD(+) = (S)-1-pyrroline-5-carboxylate + NADH + 2 H(+)</text>
        <dbReference type="Rhea" id="RHEA:14105"/>
        <dbReference type="ChEBI" id="CHEBI:15378"/>
        <dbReference type="ChEBI" id="CHEBI:17388"/>
        <dbReference type="ChEBI" id="CHEBI:57540"/>
        <dbReference type="ChEBI" id="CHEBI:57945"/>
        <dbReference type="ChEBI" id="CHEBI:60039"/>
        <dbReference type="EC" id="1.5.1.2"/>
    </reaction>
</comment>
<protein>
    <recommendedName>
        <fullName evidence="4">Pyrroline-5-carboxylate reductase</fullName>
        <shortName evidence="4">P5C reductase</shortName>
        <shortName evidence="4">P5CR</shortName>
        <ecNumber evidence="4">1.5.1.2</ecNumber>
    </recommendedName>
    <alternativeName>
        <fullName evidence="4">PCA reductase</fullName>
    </alternativeName>
</protein>
<sequence length="266" mass="28778">MKKVLFIGLGHMGSSLVRGILANPQITDEIYGYDAFKELQDKVTGELKTLKPLNNIIDIASENIDTIVIGTRPDAVEGLCNELKTIDLTGKTIVSMANAVSIEKLSNYLSGVDNLTIIRMMPNMNASLQQSVTAIAHNGNDQDSVEHVITLFESCGIVELVDEAKFGTLTAISGCLPAYVFTFFKAITDYAVEQGFDKEQAFRIVETAIIGSVRNGATSGKDLQTMIDQICVPNGSTIEGQKVLEQKGFGDILKECLKAADKKASH</sequence>
<evidence type="ECO:0000256" key="5">
    <source>
        <dbReference type="PIRSR" id="PIRSR000193-1"/>
    </source>
</evidence>